<reference evidence="2" key="1">
    <citation type="journal article" date="2014" name="Int. J. Syst. Evol. Microbiol.">
        <title>Complete genome sequence of Corynebacterium casei LMG S-19264T (=DSM 44701T), isolated from a smear-ripened cheese.</title>
        <authorList>
            <consortium name="US DOE Joint Genome Institute (JGI-PGF)"/>
            <person name="Walter F."/>
            <person name="Albersmeier A."/>
            <person name="Kalinowski J."/>
            <person name="Ruckert C."/>
        </authorList>
    </citation>
    <scope>NUCLEOTIDE SEQUENCE</scope>
    <source>
        <strain evidence="2">CGMCC 1.15095</strain>
    </source>
</reference>
<evidence type="ECO:0000313" key="3">
    <source>
        <dbReference type="Proteomes" id="UP000608154"/>
    </source>
</evidence>
<evidence type="ECO:0000256" key="1">
    <source>
        <dbReference type="SAM" id="MobiDB-lite"/>
    </source>
</evidence>
<evidence type="ECO:0000313" key="2">
    <source>
        <dbReference type="EMBL" id="GGC14075.1"/>
    </source>
</evidence>
<dbReference type="RefSeq" id="WP_188772957.1">
    <property type="nucleotide sequence ID" value="NZ_BMHK01000041.1"/>
</dbReference>
<dbReference type="EMBL" id="BMHK01000041">
    <property type="protein sequence ID" value="GGC14075.1"/>
    <property type="molecule type" value="Genomic_DNA"/>
</dbReference>
<protein>
    <submittedName>
        <fullName evidence="2">Uncharacterized protein</fullName>
    </submittedName>
</protein>
<dbReference type="Proteomes" id="UP000608154">
    <property type="component" value="Unassembled WGS sequence"/>
</dbReference>
<proteinExistence type="predicted"/>
<organism evidence="2 3">
    <name type="scientific">Novosphingobium endophyticum</name>
    <dbReference type="NCBI Taxonomy" id="1955250"/>
    <lineage>
        <taxon>Bacteria</taxon>
        <taxon>Pseudomonadati</taxon>
        <taxon>Pseudomonadota</taxon>
        <taxon>Alphaproteobacteria</taxon>
        <taxon>Sphingomonadales</taxon>
        <taxon>Sphingomonadaceae</taxon>
        <taxon>Novosphingobium</taxon>
    </lineage>
</organism>
<accession>A0A916X7I3</accession>
<sequence length="206" mass="22613">MNLATALLYPVMLLLPAASTVEDGRSAEESGSEMSAMPAAQGEEVRASAEQTRFGPRVALSAWPFAVTAFQHVEPQGAWQVRIEQRMTIRITPRASRPASPDMFVALPEGETGQRFVERKIGKCLSAGAIAGVQPDGGNRLLLFMQDRRIVSAELERACSARDFYSGFYLSRSSDGKLCIDRDTLLSRSGMNCKLTRIRELVEVDD</sequence>
<dbReference type="AlphaFoldDB" id="A0A916X7I3"/>
<name>A0A916X7I3_9SPHN</name>
<keyword evidence="3" id="KW-1185">Reference proteome</keyword>
<reference evidence="2" key="2">
    <citation type="submission" date="2020-09" db="EMBL/GenBank/DDBJ databases">
        <authorList>
            <person name="Sun Q."/>
            <person name="Zhou Y."/>
        </authorList>
    </citation>
    <scope>NUCLEOTIDE SEQUENCE</scope>
    <source>
        <strain evidence="2">CGMCC 1.15095</strain>
    </source>
</reference>
<feature type="region of interest" description="Disordered" evidence="1">
    <location>
        <begin position="24"/>
        <end position="50"/>
    </location>
</feature>
<gene>
    <name evidence="2" type="ORF">GCM10011494_36090</name>
</gene>
<comment type="caution">
    <text evidence="2">The sequence shown here is derived from an EMBL/GenBank/DDBJ whole genome shotgun (WGS) entry which is preliminary data.</text>
</comment>